<dbReference type="EMBL" id="UYYA01000730">
    <property type="protein sequence ID" value="VDM54553.1"/>
    <property type="molecule type" value="Genomic_DNA"/>
</dbReference>
<keyword evidence="1" id="KW-1133">Transmembrane helix</keyword>
<dbReference type="GO" id="GO:0005886">
    <property type="term" value="C:plasma membrane"/>
    <property type="evidence" value="ECO:0007669"/>
    <property type="project" value="TreeGrafter"/>
</dbReference>
<dbReference type="AlphaFoldDB" id="A0A0R3PFJ9"/>
<accession>A0A0R3PFJ9</accession>
<evidence type="ECO:0000256" key="1">
    <source>
        <dbReference type="SAM" id="Phobius"/>
    </source>
</evidence>
<dbReference type="PANTHER" id="PTHR46273">
    <property type="entry name" value="MYOSUPPRESSIN RECEPTOR 1, ISOFORM B-RELATED"/>
    <property type="match status" value="1"/>
</dbReference>
<proteinExistence type="predicted"/>
<dbReference type="InterPro" id="IPR019427">
    <property type="entry name" value="7TM_GPCR_serpentine_rcpt_Srw"/>
</dbReference>
<reference evidence="2 3" key="2">
    <citation type="submission" date="2018-11" db="EMBL/GenBank/DDBJ databases">
        <authorList>
            <consortium name="Pathogen Informatics"/>
        </authorList>
    </citation>
    <scope>NUCLEOTIDE SEQUENCE [LARGE SCALE GENOMIC DNA]</scope>
    <source>
        <strain evidence="2 3">Costa Rica</strain>
    </source>
</reference>
<evidence type="ECO:0000313" key="2">
    <source>
        <dbReference type="EMBL" id="VDM54553.1"/>
    </source>
</evidence>
<dbReference type="GO" id="GO:0008528">
    <property type="term" value="F:G protein-coupled peptide receptor activity"/>
    <property type="evidence" value="ECO:0007669"/>
    <property type="project" value="InterPro"/>
</dbReference>
<dbReference type="OrthoDB" id="5864054at2759"/>
<name>A0A0R3PFJ9_ANGCS</name>
<dbReference type="Proteomes" id="UP000267027">
    <property type="component" value="Unassembled WGS sequence"/>
</dbReference>
<keyword evidence="3" id="KW-1185">Reference proteome</keyword>
<dbReference type="WBParaSite" id="ACOC_0000296701-mRNA-1">
    <property type="protein sequence ID" value="ACOC_0000296701-mRNA-1"/>
    <property type="gene ID" value="ACOC_0000296701"/>
</dbReference>
<organism evidence="4">
    <name type="scientific">Angiostrongylus costaricensis</name>
    <name type="common">Nematode worm</name>
    <dbReference type="NCBI Taxonomy" id="334426"/>
    <lineage>
        <taxon>Eukaryota</taxon>
        <taxon>Metazoa</taxon>
        <taxon>Ecdysozoa</taxon>
        <taxon>Nematoda</taxon>
        <taxon>Chromadorea</taxon>
        <taxon>Rhabditida</taxon>
        <taxon>Rhabditina</taxon>
        <taxon>Rhabditomorpha</taxon>
        <taxon>Strongyloidea</taxon>
        <taxon>Metastrongylidae</taxon>
        <taxon>Angiostrongylus</taxon>
    </lineage>
</organism>
<feature type="transmembrane region" description="Helical" evidence="1">
    <location>
        <begin position="46"/>
        <end position="67"/>
    </location>
</feature>
<keyword evidence="1" id="KW-0812">Transmembrane</keyword>
<evidence type="ECO:0000313" key="4">
    <source>
        <dbReference type="WBParaSite" id="ACOC_0000296701-mRNA-1"/>
    </source>
</evidence>
<gene>
    <name evidence="2" type="ORF">ACOC_LOCUS2968</name>
</gene>
<reference evidence="4" key="1">
    <citation type="submission" date="2017-02" db="UniProtKB">
        <authorList>
            <consortium name="WormBaseParasite"/>
        </authorList>
    </citation>
    <scope>IDENTIFICATION</scope>
</reference>
<sequence>MLTIFSVYTVFHRYVCLVICVIGVISNGVHILVLSQPRLRRCAVNCVLTAVAFCDVVTMTSYIIYLFRFRIYQVGGLSPCKENTKCIRNFCIITKDIYLPKCLKSNDCFVLQIPSPFKGQNGYSYNWMMFLKIHVVISIALHAITLYMGSALAFIRWQALGNIHSRWLQPSSAW</sequence>
<keyword evidence="1" id="KW-0472">Membrane</keyword>
<dbReference type="OMA" id="MRSSAVN"/>
<evidence type="ECO:0000313" key="3">
    <source>
        <dbReference type="Proteomes" id="UP000267027"/>
    </source>
</evidence>
<dbReference type="PANTHER" id="PTHR46273:SF3">
    <property type="entry name" value="G-PROTEIN COUPLED RECEPTORS FAMILY 1 PROFILE DOMAIN-CONTAINING PROTEIN"/>
    <property type="match status" value="1"/>
</dbReference>
<dbReference type="Pfam" id="PF10324">
    <property type="entry name" value="7TM_GPCR_Srw"/>
    <property type="match status" value="1"/>
</dbReference>
<protein>
    <submittedName>
        <fullName evidence="4">G_PROTEIN_RECEP_F1_2 domain-containing protein</fullName>
    </submittedName>
</protein>
<dbReference type="InterPro" id="IPR053219">
    <property type="entry name" value="GPCR_Dmsr-1"/>
</dbReference>
<feature type="transmembrane region" description="Helical" evidence="1">
    <location>
        <begin position="12"/>
        <end position="34"/>
    </location>
</feature>
<feature type="transmembrane region" description="Helical" evidence="1">
    <location>
        <begin position="133"/>
        <end position="155"/>
    </location>
</feature>